<dbReference type="PANTHER" id="PTHR47506:SF1">
    <property type="entry name" value="HTH-TYPE TRANSCRIPTIONAL REGULATOR YJDC"/>
    <property type="match status" value="1"/>
</dbReference>
<dbReference type="RefSeq" id="WP_378203117.1">
    <property type="nucleotide sequence ID" value="NZ_JBHLZP010000123.1"/>
</dbReference>
<dbReference type="PRINTS" id="PR00455">
    <property type="entry name" value="HTHTETR"/>
</dbReference>
<dbReference type="PANTHER" id="PTHR47506">
    <property type="entry name" value="TRANSCRIPTIONAL REGULATORY PROTEIN"/>
    <property type="match status" value="1"/>
</dbReference>
<keyword evidence="7" id="KW-1185">Reference proteome</keyword>
<gene>
    <name evidence="6" type="ORF">ACFFNX_18240</name>
</gene>
<keyword evidence="3" id="KW-0804">Transcription</keyword>
<dbReference type="InterPro" id="IPR049484">
    <property type="entry name" value="Rv0078-like_C"/>
</dbReference>
<name>A0ABV5YGF0_9ACTN</name>
<organism evidence="6 7">
    <name type="scientific">Actinoallomurus acaciae</name>
    <dbReference type="NCBI Taxonomy" id="502577"/>
    <lineage>
        <taxon>Bacteria</taxon>
        <taxon>Bacillati</taxon>
        <taxon>Actinomycetota</taxon>
        <taxon>Actinomycetes</taxon>
        <taxon>Streptosporangiales</taxon>
        <taxon>Thermomonosporaceae</taxon>
        <taxon>Actinoallomurus</taxon>
    </lineage>
</organism>
<sequence length="200" mass="22186">MPPVKSRREAYSEATRAAILDQATTLFAERGYAATSLEHVASATGVTRGAVYHHFADKQALFEAVLDAQERQAIDEIAAVATASDPWDAALLALDAFLDKCCDPAYGRLVWQEGPTALGWKRWRECEEKYAYGLVEGFIHALIDAGYLEGRAVETTVRYSFWILGGAGLALADAADEDKTRIRDEWSYLIRRTLNALRLK</sequence>
<feature type="DNA-binding region" description="H-T-H motif" evidence="4">
    <location>
        <begin position="36"/>
        <end position="55"/>
    </location>
</feature>
<dbReference type="Proteomes" id="UP001589627">
    <property type="component" value="Unassembled WGS sequence"/>
</dbReference>
<dbReference type="EMBL" id="JBHLZP010000123">
    <property type="protein sequence ID" value="MFB9834126.1"/>
    <property type="molecule type" value="Genomic_DNA"/>
</dbReference>
<dbReference type="PROSITE" id="PS01081">
    <property type="entry name" value="HTH_TETR_1"/>
    <property type="match status" value="1"/>
</dbReference>
<keyword evidence="1" id="KW-0805">Transcription regulation</keyword>
<evidence type="ECO:0000256" key="3">
    <source>
        <dbReference type="ARBA" id="ARBA00023163"/>
    </source>
</evidence>
<proteinExistence type="predicted"/>
<evidence type="ECO:0000256" key="1">
    <source>
        <dbReference type="ARBA" id="ARBA00023015"/>
    </source>
</evidence>
<protein>
    <submittedName>
        <fullName evidence="6">TetR/AcrR family transcriptional regulator</fullName>
    </submittedName>
</protein>
<evidence type="ECO:0000313" key="7">
    <source>
        <dbReference type="Proteomes" id="UP001589627"/>
    </source>
</evidence>
<evidence type="ECO:0000259" key="5">
    <source>
        <dbReference type="PROSITE" id="PS50977"/>
    </source>
</evidence>
<feature type="domain" description="HTH tetR-type" evidence="5">
    <location>
        <begin position="13"/>
        <end position="73"/>
    </location>
</feature>
<evidence type="ECO:0000256" key="4">
    <source>
        <dbReference type="PROSITE-ProRule" id="PRU00335"/>
    </source>
</evidence>
<comment type="caution">
    <text evidence="6">The sequence shown here is derived from an EMBL/GenBank/DDBJ whole genome shotgun (WGS) entry which is preliminary data.</text>
</comment>
<dbReference type="Gene3D" id="1.10.357.10">
    <property type="entry name" value="Tetracycline Repressor, domain 2"/>
    <property type="match status" value="1"/>
</dbReference>
<dbReference type="InterPro" id="IPR023772">
    <property type="entry name" value="DNA-bd_HTH_TetR-type_CS"/>
</dbReference>
<dbReference type="SUPFAM" id="SSF46689">
    <property type="entry name" value="Homeodomain-like"/>
    <property type="match status" value="1"/>
</dbReference>
<dbReference type="Pfam" id="PF00440">
    <property type="entry name" value="TetR_N"/>
    <property type="match status" value="1"/>
</dbReference>
<dbReference type="PROSITE" id="PS50977">
    <property type="entry name" value="HTH_TETR_2"/>
    <property type="match status" value="1"/>
</dbReference>
<dbReference type="InterPro" id="IPR001647">
    <property type="entry name" value="HTH_TetR"/>
</dbReference>
<dbReference type="Pfam" id="PF21351">
    <property type="entry name" value="TetR_C_41"/>
    <property type="match status" value="1"/>
</dbReference>
<evidence type="ECO:0000256" key="2">
    <source>
        <dbReference type="ARBA" id="ARBA00023125"/>
    </source>
</evidence>
<accession>A0ABV5YGF0</accession>
<keyword evidence="2 4" id="KW-0238">DNA-binding</keyword>
<evidence type="ECO:0000313" key="6">
    <source>
        <dbReference type="EMBL" id="MFB9834126.1"/>
    </source>
</evidence>
<dbReference type="InterPro" id="IPR009057">
    <property type="entry name" value="Homeodomain-like_sf"/>
</dbReference>
<reference evidence="6 7" key="1">
    <citation type="submission" date="2024-09" db="EMBL/GenBank/DDBJ databases">
        <authorList>
            <person name="Sun Q."/>
            <person name="Mori K."/>
        </authorList>
    </citation>
    <scope>NUCLEOTIDE SEQUENCE [LARGE SCALE GENOMIC DNA]</scope>
    <source>
        <strain evidence="6 7">TBRC 0563</strain>
    </source>
</reference>